<comment type="caution">
    <text evidence="2">The sequence shown here is derived from an EMBL/GenBank/DDBJ whole genome shotgun (WGS) entry which is preliminary data.</text>
</comment>
<organism evidence="2 3">
    <name type="scientific">Symbiodinium natans</name>
    <dbReference type="NCBI Taxonomy" id="878477"/>
    <lineage>
        <taxon>Eukaryota</taxon>
        <taxon>Sar</taxon>
        <taxon>Alveolata</taxon>
        <taxon>Dinophyceae</taxon>
        <taxon>Suessiales</taxon>
        <taxon>Symbiodiniaceae</taxon>
        <taxon>Symbiodinium</taxon>
    </lineage>
</organism>
<gene>
    <name evidence="2" type="ORF">SNAT2548_LOCUS23481</name>
</gene>
<dbReference type="Pfam" id="PF13391">
    <property type="entry name" value="HNH_2"/>
    <property type="match status" value="1"/>
</dbReference>
<protein>
    <recommendedName>
        <fullName evidence="1">HNH nuclease domain-containing protein</fullName>
    </recommendedName>
</protein>
<accession>A0A812RB54</accession>
<dbReference type="OrthoDB" id="407305at2759"/>
<keyword evidence="3" id="KW-1185">Reference proteome</keyword>
<evidence type="ECO:0000313" key="2">
    <source>
        <dbReference type="EMBL" id="CAE7431970.1"/>
    </source>
</evidence>
<evidence type="ECO:0000259" key="1">
    <source>
        <dbReference type="Pfam" id="PF13391"/>
    </source>
</evidence>
<sequence>MPADRRSRSPRRTDRDFWWVRRESANPLLIRRAELKPPNVVLAILEVAKEKMGLTIATDAMVMLKKNGEEWANDARVNDVVGGETGADAISIAFKDIPAVSSQATYPKSIVFAFSDARSSTTDLEDVLKNFAADVKEDVAAVKEAVKEDVAANLQPLRDAVFGIPARSFRSATVASDVRGACVAHHGGIEQCLILRHLHADAAKNYAWNVCAAHIYNKEKCNQVAVLDFGVDDPQNILVLMRHLEYEFDKGRLMFIPALEDATMQQRKPRFQDTLQPSARDLPLEIHAHNELKSEAVRTCYLSPHSESWYGKVHVFRAAGHYSPLTFGELDGKIFLTAPVYMRALFEKAVGAWLTHKGDMPNPHDYLERFRSRCSSWEKYSRIRWRQLGSASVEQPVEHPDPPA</sequence>
<evidence type="ECO:0000313" key="3">
    <source>
        <dbReference type="Proteomes" id="UP000604046"/>
    </source>
</evidence>
<proteinExistence type="predicted"/>
<dbReference type="EMBL" id="CAJNDS010002324">
    <property type="protein sequence ID" value="CAE7431970.1"/>
    <property type="molecule type" value="Genomic_DNA"/>
</dbReference>
<dbReference type="AlphaFoldDB" id="A0A812RB54"/>
<reference evidence="2" key="1">
    <citation type="submission" date="2021-02" db="EMBL/GenBank/DDBJ databases">
        <authorList>
            <person name="Dougan E. K."/>
            <person name="Rhodes N."/>
            <person name="Thang M."/>
            <person name="Chan C."/>
        </authorList>
    </citation>
    <scope>NUCLEOTIDE SEQUENCE</scope>
</reference>
<dbReference type="InterPro" id="IPR003615">
    <property type="entry name" value="HNH_nuc"/>
</dbReference>
<name>A0A812RB54_9DINO</name>
<dbReference type="Proteomes" id="UP000604046">
    <property type="component" value="Unassembled WGS sequence"/>
</dbReference>
<feature type="domain" description="HNH nuclease" evidence="1">
    <location>
        <begin position="210"/>
        <end position="255"/>
    </location>
</feature>